<dbReference type="Proteomes" id="UP000294547">
    <property type="component" value="Unassembled WGS sequence"/>
</dbReference>
<comment type="caution">
    <text evidence="2">The sequence shown here is derived from an EMBL/GenBank/DDBJ whole genome shotgun (WGS) entry which is preliminary data.</text>
</comment>
<name>A0A4R6RN10_9HYPH</name>
<evidence type="ECO:0000259" key="1">
    <source>
        <dbReference type="Pfam" id="PF07484"/>
    </source>
</evidence>
<dbReference type="Gene3D" id="3.90.1340.10">
    <property type="entry name" value="Phage tail collar domain"/>
    <property type="match status" value="1"/>
</dbReference>
<dbReference type="InterPro" id="IPR011083">
    <property type="entry name" value="Phage_tail_collar_dom"/>
</dbReference>
<dbReference type="InterPro" id="IPR037053">
    <property type="entry name" value="Phage_tail_collar_dom_sf"/>
</dbReference>
<gene>
    <name evidence="2" type="ORF">EDD54_1332</name>
</gene>
<proteinExistence type="predicted"/>
<keyword evidence="3" id="KW-1185">Reference proteome</keyword>
<organism evidence="2 3">
    <name type="scientific">Oharaeibacter diazotrophicus</name>
    <dbReference type="NCBI Taxonomy" id="1920512"/>
    <lineage>
        <taxon>Bacteria</taxon>
        <taxon>Pseudomonadati</taxon>
        <taxon>Pseudomonadota</taxon>
        <taxon>Alphaproteobacteria</taxon>
        <taxon>Hyphomicrobiales</taxon>
        <taxon>Pleomorphomonadaceae</taxon>
        <taxon>Oharaeibacter</taxon>
    </lineage>
</organism>
<dbReference type="Pfam" id="PF07484">
    <property type="entry name" value="Collar"/>
    <property type="match status" value="1"/>
</dbReference>
<dbReference type="RefSeq" id="WP_126535440.1">
    <property type="nucleotide sequence ID" value="NZ_BSPM01000008.1"/>
</dbReference>
<dbReference type="SUPFAM" id="SSF88874">
    <property type="entry name" value="Receptor-binding domain of short tail fibre protein gp12"/>
    <property type="match status" value="1"/>
</dbReference>
<sequence length="185" mass="19646">MAEPFVGEIKMWAFPWAPVGWALCDGSMLPARQYPALYSLLLNSFGGDANYFALPDLRGRTPVGIGAQPVDPTVNYTVGTKGGQETVALSEKQAPTHTHAIFASGQNGNQVNPGGNNFGRVVPTTSSSVTFNVYQPHGASDPITNPRVLDSSAIDPVGGNGHDNMQPFLTLNFAIALTGYYPPRP</sequence>
<accession>A0A4R6RN10</accession>
<feature type="domain" description="Phage tail collar" evidence="1">
    <location>
        <begin position="7"/>
        <end position="62"/>
    </location>
</feature>
<dbReference type="OrthoDB" id="9810174at2"/>
<reference evidence="2 3" key="1">
    <citation type="submission" date="2019-03" db="EMBL/GenBank/DDBJ databases">
        <title>Genomic Encyclopedia of Type Strains, Phase IV (KMG-IV): sequencing the most valuable type-strain genomes for metagenomic binning, comparative biology and taxonomic classification.</title>
        <authorList>
            <person name="Goeker M."/>
        </authorList>
    </citation>
    <scope>NUCLEOTIDE SEQUENCE [LARGE SCALE GENOMIC DNA]</scope>
    <source>
        <strain evidence="2 3">DSM 102969</strain>
    </source>
</reference>
<protein>
    <submittedName>
        <fullName evidence="2">Microcystin-dependent protein</fullName>
    </submittedName>
</protein>
<dbReference type="AlphaFoldDB" id="A0A4R6RN10"/>
<evidence type="ECO:0000313" key="2">
    <source>
        <dbReference type="EMBL" id="TDP87437.1"/>
    </source>
</evidence>
<dbReference type="EMBL" id="SNXY01000006">
    <property type="protein sequence ID" value="TDP87437.1"/>
    <property type="molecule type" value="Genomic_DNA"/>
</dbReference>
<evidence type="ECO:0000313" key="3">
    <source>
        <dbReference type="Proteomes" id="UP000294547"/>
    </source>
</evidence>